<feature type="transmembrane region" description="Helical" evidence="1">
    <location>
        <begin position="173"/>
        <end position="197"/>
    </location>
</feature>
<keyword evidence="1" id="KW-0472">Membrane</keyword>
<comment type="caution">
    <text evidence="2">The sequence shown here is derived from an EMBL/GenBank/DDBJ whole genome shotgun (WGS) entry which is preliminary data.</text>
</comment>
<proteinExistence type="predicted"/>
<feature type="transmembrane region" description="Helical" evidence="1">
    <location>
        <begin position="306"/>
        <end position="326"/>
    </location>
</feature>
<keyword evidence="1" id="KW-0812">Transmembrane</keyword>
<evidence type="ECO:0000256" key="1">
    <source>
        <dbReference type="SAM" id="Phobius"/>
    </source>
</evidence>
<feature type="transmembrane region" description="Helical" evidence="1">
    <location>
        <begin position="233"/>
        <end position="256"/>
    </location>
</feature>
<feature type="transmembrane region" description="Helical" evidence="1">
    <location>
        <begin position="35"/>
        <end position="54"/>
    </location>
</feature>
<accession>A0A226D3M7</accession>
<dbReference type="AlphaFoldDB" id="A0A226D3M7"/>
<evidence type="ECO:0000313" key="3">
    <source>
        <dbReference type="Proteomes" id="UP000198287"/>
    </source>
</evidence>
<sequence length="558" mass="63893">MTQRVVQNLLDEAKWWHHPSTSGEQFNRAFVRITLPVNLGLNLLPFIIMSHIAISPAHPNHFPNVYHRGSFLYYAAYVFYLPANLYTLSPLLRNGISLSTSPNGRRHAFKSELAQRPENISIVYRSLQLITTDISFLFGRLILPIQAVFGQCVITSAYFLIGGRARTDTATLMIFWTLIPFTAVSWTIMLAFSGIIYQSANRCIASWKSGAGRWERGEDRLYMKKFRMSCKPIYIGYPGLITVTPKTALMIVQGIVRGTTRDLARLWNCGIKFGQSFVAKWWRHPPTSAQLTFNRSFLRITRPANLALNLLPLIIVSHVAVFPRHPIHFPNVYHPGSLLYYAAYVFYFPANLYTLCYFTQYVKLVFQAYTYFILLVVPILRNGISLIIPPRQRRHPFKYDLVQRPENIFLTYRTLQLIMKDMSFVFGRLIAPIQVVFGQCVITSAYFLIGGGARDDSVTSMILWIVIPFTAVSWTVMLAFSGIIYQSANRCIASWKRGAGWWDNGEDRNYMKKFRISCKPIYIGYPGLITVTSKTALMFVQGIVRGTVRTLLAFKKKR</sequence>
<feature type="transmembrane region" description="Helical" evidence="1">
    <location>
        <begin position="461"/>
        <end position="485"/>
    </location>
</feature>
<feature type="transmembrane region" description="Helical" evidence="1">
    <location>
        <begin position="74"/>
        <end position="92"/>
    </location>
</feature>
<protein>
    <submittedName>
        <fullName evidence="2">Uncharacterized protein</fullName>
    </submittedName>
</protein>
<dbReference type="EMBL" id="LNIX01000038">
    <property type="protein sequence ID" value="OXA39474.1"/>
    <property type="molecule type" value="Genomic_DNA"/>
</dbReference>
<name>A0A226D3M7_FOLCA</name>
<keyword evidence="1" id="KW-1133">Transmembrane helix</keyword>
<evidence type="ECO:0000313" key="2">
    <source>
        <dbReference type="EMBL" id="OXA39474.1"/>
    </source>
</evidence>
<keyword evidence="3" id="KW-1185">Reference proteome</keyword>
<organism evidence="2 3">
    <name type="scientific">Folsomia candida</name>
    <name type="common">Springtail</name>
    <dbReference type="NCBI Taxonomy" id="158441"/>
    <lineage>
        <taxon>Eukaryota</taxon>
        <taxon>Metazoa</taxon>
        <taxon>Ecdysozoa</taxon>
        <taxon>Arthropoda</taxon>
        <taxon>Hexapoda</taxon>
        <taxon>Collembola</taxon>
        <taxon>Entomobryomorpha</taxon>
        <taxon>Isotomoidea</taxon>
        <taxon>Isotomidae</taxon>
        <taxon>Proisotominae</taxon>
        <taxon>Folsomia</taxon>
    </lineage>
</organism>
<feature type="transmembrane region" description="Helical" evidence="1">
    <location>
        <begin position="368"/>
        <end position="388"/>
    </location>
</feature>
<reference evidence="2 3" key="1">
    <citation type="submission" date="2015-12" db="EMBL/GenBank/DDBJ databases">
        <title>The genome of Folsomia candida.</title>
        <authorList>
            <person name="Faddeeva A."/>
            <person name="Derks M.F."/>
            <person name="Anvar Y."/>
            <person name="Smit S."/>
            <person name="Van Straalen N."/>
            <person name="Roelofs D."/>
        </authorList>
    </citation>
    <scope>NUCLEOTIDE SEQUENCE [LARGE SCALE GENOMIC DNA]</scope>
    <source>
        <strain evidence="2 3">VU population</strain>
        <tissue evidence="2">Whole body</tissue>
    </source>
</reference>
<feature type="transmembrane region" description="Helical" evidence="1">
    <location>
        <begin position="141"/>
        <end position="161"/>
    </location>
</feature>
<gene>
    <name evidence="2" type="ORF">Fcan01_25796</name>
</gene>
<feature type="transmembrane region" description="Helical" evidence="1">
    <location>
        <begin position="338"/>
        <end position="362"/>
    </location>
</feature>
<feature type="transmembrane region" description="Helical" evidence="1">
    <location>
        <begin position="429"/>
        <end position="449"/>
    </location>
</feature>
<dbReference type="Proteomes" id="UP000198287">
    <property type="component" value="Unassembled WGS sequence"/>
</dbReference>